<proteinExistence type="predicted"/>
<dbReference type="PANTHER" id="PTHR45641:SF19">
    <property type="entry name" value="NEPHROCYSTIN-3"/>
    <property type="match status" value="1"/>
</dbReference>
<evidence type="ECO:0000313" key="4">
    <source>
        <dbReference type="EMBL" id="CAF0713299.1"/>
    </source>
</evidence>
<evidence type="ECO:0000256" key="2">
    <source>
        <dbReference type="ARBA" id="ARBA00022803"/>
    </source>
</evidence>
<dbReference type="SMART" id="SM00028">
    <property type="entry name" value="TPR"/>
    <property type="match status" value="7"/>
</dbReference>
<accession>A0A813M5Y5</accession>
<dbReference type="PROSITE" id="PS50005">
    <property type="entry name" value="TPR"/>
    <property type="match status" value="4"/>
</dbReference>
<dbReference type="SUPFAM" id="SSF56399">
    <property type="entry name" value="ADP-ribosylation"/>
    <property type="match status" value="1"/>
</dbReference>
<organism evidence="4 5">
    <name type="scientific">Adineta steineri</name>
    <dbReference type="NCBI Taxonomy" id="433720"/>
    <lineage>
        <taxon>Eukaryota</taxon>
        <taxon>Metazoa</taxon>
        <taxon>Spiralia</taxon>
        <taxon>Gnathifera</taxon>
        <taxon>Rotifera</taxon>
        <taxon>Eurotatoria</taxon>
        <taxon>Bdelloidea</taxon>
        <taxon>Adinetida</taxon>
        <taxon>Adinetidae</taxon>
        <taxon>Adineta</taxon>
    </lineage>
</organism>
<dbReference type="InterPro" id="IPR019734">
    <property type="entry name" value="TPR_rpt"/>
</dbReference>
<sequence>MGAENSVNNKNTNQSLTTLEHGLEQRRTISQKVRNSIVICLNTNTDVKNKDWQRTIAELKHTVHNCVTFSDNDQCIEFTQTLDDLKACVVIFGSVGQQFLSRIHNISQVDSIFIFCNNKQRYESLTKVWSKIKGIFTDTTLICEALKQTIQHCEQNALPLSFIPSTKNLDQLDISFVYTHFLKEIILTSHFGDENIKEFTAYCRELFADNEEELIDVKEFENKYRQETPIWWYKKHCFINPMLNCALRSMNGDLLTRMGFFIADLHQQIEQSKSDSSSSTNFKVYYGQGLTKNDFEQLKKSRDGLISFNNFLLTNKNLTGSLNFAEDISARSDLVGIMFVMNIDPSQSSNYSEIKDEILFSIGTIFRINDIKRLTSSNRLQEVHLSLINEKDKDHIALMNYIRQENNSEKDGWYRFGAVLIKMNRLDKAEQVYQLLLEETKDMNKKASIYEQLGWIEYKREKYSEAIIFYEKALIIYQQNPAINQLDLANLYYSIATAYSKIENSSKALLSHKEALKIREQLLPSDHLDLAKSYGNIGLLYVDANDSPTALSYFEKEFAINQKFLPPNHPDLVVALMDIGVLSYNTDNCTKALASFEKALEIRQKILPDNDLGLVESYNNIGLVYNRMSDQPKALLNHEKALAIREKVLPKNHPDFGESYNNIGVTYENMNNHTKACSFLERAIEVGLCSLSADDPILQLRKDNLERVKEKL</sequence>
<protein>
    <submittedName>
        <fullName evidence="4">Uncharacterized protein</fullName>
    </submittedName>
</protein>
<gene>
    <name evidence="4" type="ORF">IZO911_LOCUS370</name>
</gene>
<feature type="repeat" description="TPR" evidence="3">
    <location>
        <begin position="447"/>
        <end position="480"/>
    </location>
</feature>
<dbReference type="AlphaFoldDB" id="A0A813M5Y5"/>
<dbReference type="Proteomes" id="UP000663860">
    <property type="component" value="Unassembled WGS sequence"/>
</dbReference>
<dbReference type="Gene3D" id="1.25.40.10">
    <property type="entry name" value="Tetratricopeptide repeat domain"/>
    <property type="match status" value="3"/>
</dbReference>
<keyword evidence="1" id="KW-0677">Repeat</keyword>
<reference evidence="4" key="1">
    <citation type="submission" date="2021-02" db="EMBL/GenBank/DDBJ databases">
        <authorList>
            <person name="Nowell W R."/>
        </authorList>
    </citation>
    <scope>NUCLEOTIDE SEQUENCE</scope>
</reference>
<evidence type="ECO:0000313" key="5">
    <source>
        <dbReference type="Proteomes" id="UP000663860"/>
    </source>
</evidence>
<name>A0A813M5Y5_9BILA</name>
<evidence type="ECO:0000256" key="1">
    <source>
        <dbReference type="ARBA" id="ARBA00022737"/>
    </source>
</evidence>
<dbReference type="Pfam" id="PF13181">
    <property type="entry name" value="TPR_8"/>
    <property type="match status" value="2"/>
</dbReference>
<feature type="repeat" description="TPR" evidence="3">
    <location>
        <begin position="489"/>
        <end position="522"/>
    </location>
</feature>
<evidence type="ECO:0000256" key="3">
    <source>
        <dbReference type="PROSITE-ProRule" id="PRU00339"/>
    </source>
</evidence>
<keyword evidence="2 3" id="KW-0802">TPR repeat</keyword>
<dbReference type="EMBL" id="CAJNOE010000002">
    <property type="protein sequence ID" value="CAF0713299.1"/>
    <property type="molecule type" value="Genomic_DNA"/>
</dbReference>
<dbReference type="PANTHER" id="PTHR45641">
    <property type="entry name" value="TETRATRICOPEPTIDE REPEAT PROTEIN (AFU_ORTHOLOGUE AFUA_6G03870)"/>
    <property type="match status" value="1"/>
</dbReference>
<dbReference type="InterPro" id="IPR011990">
    <property type="entry name" value="TPR-like_helical_dom_sf"/>
</dbReference>
<dbReference type="Pfam" id="PF13424">
    <property type="entry name" value="TPR_12"/>
    <property type="match status" value="2"/>
</dbReference>
<feature type="repeat" description="TPR" evidence="3">
    <location>
        <begin position="531"/>
        <end position="564"/>
    </location>
</feature>
<dbReference type="SUPFAM" id="SSF48452">
    <property type="entry name" value="TPR-like"/>
    <property type="match status" value="1"/>
</dbReference>
<feature type="repeat" description="TPR" evidence="3">
    <location>
        <begin position="615"/>
        <end position="648"/>
    </location>
</feature>
<comment type="caution">
    <text evidence="4">The sequence shown here is derived from an EMBL/GenBank/DDBJ whole genome shotgun (WGS) entry which is preliminary data.</text>
</comment>